<dbReference type="PANTHER" id="PTHR21174:SF0">
    <property type="entry name" value="HD PHOSPHOHYDROLASE FAMILY PROTEIN-RELATED"/>
    <property type="match status" value="1"/>
</dbReference>
<dbReference type="PANTHER" id="PTHR21174">
    <property type="match status" value="1"/>
</dbReference>
<gene>
    <name evidence="1" type="ORF">GCM10017790_21630</name>
</gene>
<dbReference type="EMBL" id="BNAY01000002">
    <property type="protein sequence ID" value="GHH11422.1"/>
    <property type="molecule type" value="Genomic_DNA"/>
</dbReference>
<evidence type="ECO:0000313" key="2">
    <source>
        <dbReference type="Proteomes" id="UP000635387"/>
    </source>
</evidence>
<evidence type="ECO:0008006" key="3">
    <source>
        <dbReference type="Google" id="ProtNLM"/>
    </source>
</evidence>
<name>A0ABQ3LBT0_9PSEU</name>
<protein>
    <recommendedName>
        <fullName evidence="3">HD domain-containing protein</fullName>
    </recommendedName>
</protein>
<dbReference type="SUPFAM" id="SSF109604">
    <property type="entry name" value="HD-domain/PDEase-like"/>
    <property type="match status" value="1"/>
</dbReference>
<dbReference type="Proteomes" id="UP000635387">
    <property type="component" value="Unassembled WGS sequence"/>
</dbReference>
<dbReference type="Gene3D" id="1.10.3210.10">
    <property type="entry name" value="Hypothetical protein af1432"/>
    <property type="match status" value="1"/>
</dbReference>
<evidence type="ECO:0000313" key="1">
    <source>
        <dbReference type="EMBL" id="GHH11422.1"/>
    </source>
</evidence>
<comment type="caution">
    <text evidence="1">The sequence shown here is derived from an EMBL/GenBank/DDBJ whole genome shotgun (WGS) entry which is preliminary data.</text>
</comment>
<reference evidence="2" key="1">
    <citation type="journal article" date="2019" name="Int. J. Syst. Evol. Microbiol.">
        <title>The Global Catalogue of Microorganisms (GCM) 10K type strain sequencing project: providing services to taxonomists for standard genome sequencing and annotation.</title>
        <authorList>
            <consortium name="The Broad Institute Genomics Platform"/>
            <consortium name="The Broad Institute Genome Sequencing Center for Infectious Disease"/>
            <person name="Wu L."/>
            <person name="Ma J."/>
        </authorList>
    </citation>
    <scope>NUCLEOTIDE SEQUENCE [LARGE SCALE GENOMIC DNA]</scope>
    <source>
        <strain evidence="2">CGMCC 4.7683</strain>
    </source>
</reference>
<accession>A0ABQ3LBT0</accession>
<dbReference type="InterPro" id="IPR009218">
    <property type="entry name" value="HD_phosphohydro"/>
</dbReference>
<proteinExistence type="predicted"/>
<dbReference type="RefSeq" id="WP_191254285.1">
    <property type="nucleotide sequence ID" value="NZ_BNAY01000002.1"/>
</dbReference>
<keyword evidence="2" id="KW-1185">Reference proteome</keyword>
<dbReference type="PIRSF" id="PIRSF035170">
    <property type="entry name" value="HD_phosphohydro"/>
    <property type="match status" value="1"/>
</dbReference>
<sequence length="214" mass="23936">MDWPTAITRLGGDHLIAAVAWNDLQTRYAEPHRRYHDLRHVTAVARDSGALAVAFGLSARERALVAVAAWTHDVVYDARPGEDEQASAAWTRDELTNARVPAAEVTRAEDLVLSTIHHAAPDDDLLATALLDADLAILGSSPESYDEYAKGVREEYSIYSDEDWRAGRASVLENLLARPRLYRSDIARARWESKARENLANELTRWRGAEPDHR</sequence>
<organism evidence="1 2">
    <name type="scientific">Amycolatopsis oliviviridis</name>
    <dbReference type="NCBI Taxonomy" id="1471590"/>
    <lineage>
        <taxon>Bacteria</taxon>
        <taxon>Bacillati</taxon>
        <taxon>Actinomycetota</taxon>
        <taxon>Actinomycetes</taxon>
        <taxon>Pseudonocardiales</taxon>
        <taxon>Pseudonocardiaceae</taxon>
        <taxon>Amycolatopsis</taxon>
    </lineage>
</organism>